<dbReference type="GO" id="GO:0006952">
    <property type="term" value="P:defense response"/>
    <property type="evidence" value="ECO:0007669"/>
    <property type="project" value="UniProtKB-KW"/>
</dbReference>
<evidence type="ECO:0000313" key="10">
    <source>
        <dbReference type="Proteomes" id="UP000594261"/>
    </source>
</evidence>
<dbReference type="OrthoDB" id="1357022at2759"/>
<reference evidence="9 10" key="1">
    <citation type="journal article" date="2016" name="G3 (Bethesda)">
        <title>First Draft Assembly and Annotation of the Genome of a California Endemic Oak Quercus lobata Nee (Fagaceae).</title>
        <authorList>
            <person name="Sork V.L."/>
            <person name="Fitz-Gibbon S.T."/>
            <person name="Puiu D."/>
            <person name="Crepeau M."/>
            <person name="Gugger P.F."/>
            <person name="Sherman R."/>
            <person name="Stevens K."/>
            <person name="Langley C.H."/>
            <person name="Pellegrini M."/>
            <person name="Salzberg S.L."/>
        </authorList>
    </citation>
    <scope>NUCLEOTIDE SEQUENCE [LARGE SCALE GENOMIC DNA]</scope>
    <source>
        <strain evidence="9 10">cv. SW786</strain>
    </source>
</reference>
<evidence type="ECO:0000256" key="3">
    <source>
        <dbReference type="ARBA" id="ARBA00022737"/>
    </source>
</evidence>
<dbReference type="InterPro" id="IPR045344">
    <property type="entry name" value="C-JID"/>
</dbReference>
<protein>
    <recommendedName>
        <fullName evidence="1">ADP-ribosyl cyclase/cyclic ADP-ribose hydrolase</fullName>
        <ecNumber evidence="1">3.2.2.6</ecNumber>
    </recommendedName>
</protein>
<dbReference type="EnsemblPlants" id="QL04p027735:mrna">
    <property type="protein sequence ID" value="QL04p027735:mrna"/>
    <property type="gene ID" value="QL04p027735"/>
</dbReference>
<dbReference type="GO" id="GO:0007165">
    <property type="term" value="P:signal transduction"/>
    <property type="evidence" value="ECO:0007669"/>
    <property type="project" value="InterPro"/>
</dbReference>
<dbReference type="InterPro" id="IPR027417">
    <property type="entry name" value="P-loop_NTPase"/>
</dbReference>
<reference evidence="9" key="2">
    <citation type="submission" date="2021-01" db="UniProtKB">
        <authorList>
            <consortium name="EnsemblPlants"/>
        </authorList>
    </citation>
    <scope>IDENTIFICATION</scope>
</reference>
<dbReference type="SUPFAM" id="SSF52200">
    <property type="entry name" value="Toll/Interleukin receptor TIR domain"/>
    <property type="match status" value="1"/>
</dbReference>
<comment type="catalytic activity">
    <reaction evidence="7">
        <text>NAD(+) + H2O = ADP-D-ribose + nicotinamide + H(+)</text>
        <dbReference type="Rhea" id="RHEA:16301"/>
        <dbReference type="ChEBI" id="CHEBI:15377"/>
        <dbReference type="ChEBI" id="CHEBI:15378"/>
        <dbReference type="ChEBI" id="CHEBI:17154"/>
        <dbReference type="ChEBI" id="CHEBI:57540"/>
        <dbReference type="ChEBI" id="CHEBI:57967"/>
        <dbReference type="EC" id="3.2.2.6"/>
    </reaction>
    <physiologicalReaction direction="left-to-right" evidence="7">
        <dbReference type="Rhea" id="RHEA:16302"/>
    </physiologicalReaction>
</comment>
<dbReference type="PANTHER" id="PTHR11017">
    <property type="entry name" value="LEUCINE-RICH REPEAT-CONTAINING PROTEIN"/>
    <property type="match status" value="1"/>
</dbReference>
<evidence type="ECO:0000259" key="8">
    <source>
        <dbReference type="PROSITE" id="PS50104"/>
    </source>
</evidence>
<evidence type="ECO:0000313" key="9">
    <source>
        <dbReference type="EnsemblPlants" id="QL04p027735:mrna"/>
    </source>
</evidence>
<evidence type="ECO:0000256" key="7">
    <source>
        <dbReference type="ARBA" id="ARBA00047304"/>
    </source>
</evidence>
<proteinExistence type="predicted"/>
<dbReference type="InterPro" id="IPR044974">
    <property type="entry name" value="Disease_R_plants"/>
</dbReference>
<dbReference type="InterPro" id="IPR002182">
    <property type="entry name" value="NB-ARC"/>
</dbReference>
<dbReference type="InterPro" id="IPR058546">
    <property type="entry name" value="RPS4B/Roq1-like_LRR"/>
</dbReference>
<keyword evidence="3" id="KW-0677">Repeat</keyword>
<dbReference type="FunFam" id="3.40.50.10140:FF:000007">
    <property type="entry name" value="Disease resistance protein (TIR-NBS-LRR class)"/>
    <property type="match status" value="1"/>
</dbReference>
<dbReference type="InterPro" id="IPR036390">
    <property type="entry name" value="WH_DNA-bd_sf"/>
</dbReference>
<dbReference type="GeneID" id="115984955"/>
<evidence type="ECO:0000256" key="6">
    <source>
        <dbReference type="ARBA" id="ARBA00023027"/>
    </source>
</evidence>
<dbReference type="Gramene" id="QL04p027735:mrna">
    <property type="protein sequence ID" value="QL04p027735:mrna"/>
    <property type="gene ID" value="QL04p027735"/>
</dbReference>
<dbReference type="SUPFAM" id="SSF46785">
    <property type="entry name" value="Winged helix' DNA-binding domain"/>
    <property type="match status" value="1"/>
</dbReference>
<dbReference type="Proteomes" id="UP000594261">
    <property type="component" value="Chromosome 4"/>
</dbReference>
<dbReference type="Gene3D" id="3.40.50.10140">
    <property type="entry name" value="Toll/interleukin-1 receptor homology (TIR) domain"/>
    <property type="match status" value="1"/>
</dbReference>
<sequence>MASTSIQTVPSSFTSTFSKPQPEYDVFLSFRGEDTRYKFTDHLYHALVDKEISTFRDDKELKMGEPISLELLEAIEKSRIAVIIFSENYASSTWCLEELAKIVECRDRGILTVLPIFYHVEPTDVRHQKNTFAEAFAKHEKRFEENPKKVQKWRAALTNVANLSGERLKDGVHEANFIRSIVQWIYSKLKEKRSNDTEDDLVGISPRVEEMISYLDLESTDVHFIGICENSGMGKTTLARAVFDKILSQFEACSFLENVREESKAHGLKTLQERLLCDIGKGGLRVKDVHKGMQVINDILHNKKVLIVVDDVSERSQLETLVGKCDLFGKGSRIIVTTEDKDLLASYEIKIVYKARGLNEVEALQLFSLNAFHKPHCENDFLEYCNNFVEYAQRIPLVLKVLGSYLCTRTKNEWESALNQLRAIPHEKTTKKLRIAFEGLGADEKKLFLDIACFFKGEEKNRVADILESVYFPDINLKNLIDKSLITLVGGEKLWMHNLLQQMGWEIVSEESEEARERSRLWHCDDVLDVLKNNTGTKHIEGMLLRLPPEEEEELNAESFSKMYKLRLLKICKVRLSCLNYLSNELCLLEWHDYPLESLPNSFQPGELVELIMHRSCLQQLPSEFSKLGKLKRIDLSDSQNLTQTPDFTGFSNIERLNFQGCTRLHELHPSVGGLKRLILLNLKDCKCLKNLPYELNLESLKTLILSGCSRFKKFPRIGRNMRSLLELYLDGTAIEELPPTIRRLTGLTLLNLQDCKNLKSFLSDIHSLTSLEILTLSGCKCQPPKAGHLLGLSPIGSSIGATLTFPRLISFLFQSFLAWRYTCLRIPIFATTALSTYCFHNVRHLEPEPINLLLSNSFSKLSTLVTLSLSDCNLLALPDDPSCLSSIEYLNLSKNNFICLPDCISQLSKLKILFLDHCSKLKSLPYVPLSTRLVSVQGCTSLENYSNQVVVWTLGVAGFTIITCLGLAEDEDGTIAEVSLLDIHLLWQRYVKDQIHQMEGFCHVLPQIEIPEWFKHQRFGSFRPIPLPSNLFSNKNWKGIALSVIFVVPAHSNDVSPGEDTKYFHEFYCRLDINGDLIAFKVPKETYVGSFGLWLYISHARFRKHLDERSCITPFIGTSSPDVEINMCGARILYKQDMGEFLQNLGQKIFGSPNDLRGELKSQLSRFNQVDWTRNHLSDYIFPQIASSPRWFAYQNGPAIKTQLPADLHDYSRWLGFTIHALCTIQMKNDGFNYKRQAQPKA</sequence>
<evidence type="ECO:0000256" key="4">
    <source>
        <dbReference type="ARBA" id="ARBA00022801"/>
    </source>
</evidence>
<dbReference type="InterPro" id="IPR035897">
    <property type="entry name" value="Toll_tir_struct_dom_sf"/>
</dbReference>
<dbReference type="KEGG" id="qlo:115984955"/>
<dbReference type="Pfam" id="PF01582">
    <property type="entry name" value="TIR"/>
    <property type="match status" value="1"/>
</dbReference>
<dbReference type="InterPro" id="IPR058192">
    <property type="entry name" value="WHD_ROQ1-like"/>
</dbReference>
<dbReference type="GO" id="GO:0043531">
    <property type="term" value="F:ADP binding"/>
    <property type="evidence" value="ECO:0007669"/>
    <property type="project" value="InterPro"/>
</dbReference>
<dbReference type="Gene3D" id="1.10.8.430">
    <property type="entry name" value="Helical domain of apoptotic protease-activating factors"/>
    <property type="match status" value="1"/>
</dbReference>
<keyword evidence="5" id="KW-0611">Plant defense</keyword>
<dbReference type="RefSeq" id="XP_030963794.1">
    <property type="nucleotide sequence ID" value="XM_031107934.1"/>
</dbReference>
<evidence type="ECO:0000256" key="2">
    <source>
        <dbReference type="ARBA" id="ARBA00022614"/>
    </source>
</evidence>
<keyword evidence="6" id="KW-0520">NAD</keyword>
<evidence type="ECO:0000256" key="1">
    <source>
        <dbReference type="ARBA" id="ARBA00011982"/>
    </source>
</evidence>
<dbReference type="InParanoid" id="A0A7N2LFJ2"/>
<dbReference type="EMBL" id="LRBV02000004">
    <property type="status" value="NOT_ANNOTATED_CDS"/>
    <property type="molecule type" value="Genomic_DNA"/>
</dbReference>
<dbReference type="Gene3D" id="3.40.50.300">
    <property type="entry name" value="P-loop containing nucleotide triphosphate hydrolases"/>
    <property type="match status" value="1"/>
</dbReference>
<dbReference type="InterPro" id="IPR032675">
    <property type="entry name" value="LRR_dom_sf"/>
</dbReference>
<keyword evidence="10" id="KW-1185">Reference proteome</keyword>
<dbReference type="Pfam" id="PF20160">
    <property type="entry name" value="C-JID"/>
    <property type="match status" value="1"/>
</dbReference>
<keyword evidence="4" id="KW-0378">Hydrolase</keyword>
<organism evidence="9 10">
    <name type="scientific">Quercus lobata</name>
    <name type="common">Valley oak</name>
    <dbReference type="NCBI Taxonomy" id="97700"/>
    <lineage>
        <taxon>Eukaryota</taxon>
        <taxon>Viridiplantae</taxon>
        <taxon>Streptophyta</taxon>
        <taxon>Embryophyta</taxon>
        <taxon>Tracheophyta</taxon>
        <taxon>Spermatophyta</taxon>
        <taxon>Magnoliopsida</taxon>
        <taxon>eudicotyledons</taxon>
        <taxon>Gunneridae</taxon>
        <taxon>Pentapetalae</taxon>
        <taxon>rosids</taxon>
        <taxon>fabids</taxon>
        <taxon>Fagales</taxon>
        <taxon>Fagaceae</taxon>
        <taxon>Quercus</taxon>
    </lineage>
</organism>
<name>A0A7N2LFJ2_QUELO</name>
<evidence type="ECO:0000256" key="5">
    <source>
        <dbReference type="ARBA" id="ARBA00022821"/>
    </source>
</evidence>
<dbReference type="Pfam" id="PF23286">
    <property type="entry name" value="LRR_13"/>
    <property type="match status" value="1"/>
</dbReference>
<dbReference type="EC" id="3.2.2.6" evidence="1"/>
<dbReference type="Pfam" id="PF00931">
    <property type="entry name" value="NB-ARC"/>
    <property type="match status" value="1"/>
</dbReference>
<dbReference type="SMART" id="SM00255">
    <property type="entry name" value="TIR"/>
    <property type="match status" value="1"/>
</dbReference>
<dbReference type="InterPro" id="IPR042197">
    <property type="entry name" value="Apaf_helical"/>
</dbReference>
<dbReference type="GO" id="GO:0061809">
    <property type="term" value="F:NAD+ nucleosidase activity, cyclic ADP-ribose generating"/>
    <property type="evidence" value="ECO:0007669"/>
    <property type="project" value="UniProtKB-EC"/>
</dbReference>
<dbReference type="PRINTS" id="PR00364">
    <property type="entry name" value="DISEASERSIST"/>
</dbReference>
<dbReference type="AlphaFoldDB" id="A0A7N2LFJ2"/>
<dbReference type="PANTHER" id="PTHR11017:SF559">
    <property type="entry name" value="DISEASE RESISTANCE PROTEIN CHL1"/>
    <property type="match status" value="1"/>
</dbReference>
<dbReference type="SMART" id="SM00369">
    <property type="entry name" value="LRR_TYP"/>
    <property type="match status" value="3"/>
</dbReference>
<accession>A0A7N2LFJ2</accession>
<dbReference type="InterPro" id="IPR000157">
    <property type="entry name" value="TIR_dom"/>
</dbReference>
<dbReference type="Pfam" id="PF23282">
    <property type="entry name" value="WHD_ROQ1"/>
    <property type="match status" value="1"/>
</dbReference>
<dbReference type="InterPro" id="IPR003591">
    <property type="entry name" value="Leu-rich_rpt_typical-subtyp"/>
</dbReference>
<dbReference type="PROSITE" id="PS50104">
    <property type="entry name" value="TIR"/>
    <property type="match status" value="1"/>
</dbReference>
<feature type="domain" description="TIR" evidence="8">
    <location>
        <begin position="22"/>
        <end position="189"/>
    </location>
</feature>
<keyword evidence="2" id="KW-0433">Leucine-rich repeat</keyword>
<dbReference type="SUPFAM" id="SSF52058">
    <property type="entry name" value="L domain-like"/>
    <property type="match status" value="1"/>
</dbReference>
<dbReference type="SUPFAM" id="SSF52540">
    <property type="entry name" value="P-loop containing nucleoside triphosphate hydrolases"/>
    <property type="match status" value="1"/>
</dbReference>
<dbReference type="InterPro" id="IPR001611">
    <property type="entry name" value="Leu-rich_rpt"/>
</dbReference>
<gene>
    <name evidence="9" type="primary">LOC115984955</name>
</gene>
<dbReference type="Gene3D" id="3.80.10.10">
    <property type="entry name" value="Ribonuclease Inhibitor"/>
    <property type="match status" value="2"/>
</dbReference>
<dbReference type="Pfam" id="PF13855">
    <property type="entry name" value="LRR_8"/>
    <property type="match status" value="1"/>
</dbReference>